<reference evidence="1" key="1">
    <citation type="submission" date="2022-07" db="EMBL/GenBank/DDBJ databases">
        <title>Genome analysis of Parmales, a sister group of diatoms, reveals the evolutionary specialization of diatoms from phago-mixotrophs to photoautotrophs.</title>
        <authorList>
            <person name="Ban H."/>
            <person name="Sato S."/>
            <person name="Yoshikawa S."/>
            <person name="Kazumasa Y."/>
            <person name="Nakamura Y."/>
            <person name="Ichinomiya M."/>
            <person name="Saitoh K."/>
            <person name="Sato N."/>
            <person name="Blanc-Mathieu R."/>
            <person name="Endo H."/>
            <person name="Kuwata A."/>
            <person name="Ogata H."/>
        </authorList>
    </citation>
    <scope>NUCLEOTIDE SEQUENCE</scope>
</reference>
<evidence type="ECO:0000313" key="1">
    <source>
        <dbReference type="EMBL" id="GMH67255.1"/>
    </source>
</evidence>
<name>A0A9W7AGB9_9STRA</name>
<sequence>MDLDTLMTTPVEDIVDYFDKDKDLHFTDDLGNYERVNSGVFGLKTTAFAKKFFEDVWKHNDEDMNGKKQGKSDQNSINKILKALSEEDKKKVDIIERTVFNAFPKVKDAPPNGDGYFRVQGFNWPGGAPDGDATEDTVVIHFAGIFAGCCEGQGGIPSGMLVQYFEKLIDYHSVFLSRLDPGAAASQGYTSGIPNLTSPSSIRSAMDIKARMDKMSESIKPAITGGMDVLKDFLIWQSREQ</sequence>
<accession>A0A9W7AGB9</accession>
<organism evidence="1 2">
    <name type="scientific">Triparma retinervis</name>
    <dbReference type="NCBI Taxonomy" id="2557542"/>
    <lineage>
        <taxon>Eukaryota</taxon>
        <taxon>Sar</taxon>
        <taxon>Stramenopiles</taxon>
        <taxon>Ochrophyta</taxon>
        <taxon>Bolidophyceae</taxon>
        <taxon>Parmales</taxon>
        <taxon>Triparmaceae</taxon>
        <taxon>Triparma</taxon>
    </lineage>
</organism>
<dbReference type="AlphaFoldDB" id="A0A9W7AGB9"/>
<proteinExistence type="predicted"/>
<comment type="caution">
    <text evidence="1">The sequence shown here is derived from an EMBL/GenBank/DDBJ whole genome shotgun (WGS) entry which is preliminary data.</text>
</comment>
<dbReference type="Gene3D" id="3.90.550.10">
    <property type="entry name" value="Spore Coat Polysaccharide Biosynthesis Protein SpsA, Chain A"/>
    <property type="match status" value="1"/>
</dbReference>
<keyword evidence="2" id="KW-1185">Reference proteome</keyword>
<gene>
    <name evidence="1" type="ORF">TrRE_jg5404</name>
</gene>
<evidence type="ECO:0000313" key="2">
    <source>
        <dbReference type="Proteomes" id="UP001165082"/>
    </source>
</evidence>
<dbReference type="Proteomes" id="UP001165082">
    <property type="component" value="Unassembled WGS sequence"/>
</dbReference>
<dbReference type="EMBL" id="BRXZ01002654">
    <property type="protein sequence ID" value="GMH67255.1"/>
    <property type="molecule type" value="Genomic_DNA"/>
</dbReference>
<protein>
    <submittedName>
        <fullName evidence="1">Uncharacterized protein</fullName>
    </submittedName>
</protein>
<dbReference type="OrthoDB" id="10420315at2759"/>
<dbReference type="InterPro" id="IPR029044">
    <property type="entry name" value="Nucleotide-diphossugar_trans"/>
</dbReference>